<feature type="region of interest" description="Disordered" evidence="1">
    <location>
        <begin position="1"/>
        <end position="46"/>
    </location>
</feature>
<dbReference type="PANTHER" id="PTHR46411">
    <property type="entry name" value="FAMILY ATPASE, PUTATIVE-RELATED"/>
    <property type="match status" value="1"/>
</dbReference>
<feature type="compositionally biased region" description="Polar residues" evidence="1">
    <location>
        <begin position="19"/>
        <end position="41"/>
    </location>
</feature>
<comment type="caution">
    <text evidence="3">The sequence shown here is derived from an EMBL/GenBank/DDBJ whole genome shotgun (WGS) entry which is preliminary data.</text>
</comment>
<dbReference type="Pfam" id="PF22942">
    <property type="entry name" value="DUF7025"/>
    <property type="match status" value="1"/>
</dbReference>
<feature type="region of interest" description="Disordered" evidence="1">
    <location>
        <begin position="544"/>
        <end position="586"/>
    </location>
</feature>
<dbReference type="Gene3D" id="3.40.50.300">
    <property type="entry name" value="P-loop containing nucleotide triphosphate hydrolases"/>
    <property type="match status" value="1"/>
</dbReference>
<dbReference type="InterPro" id="IPR056599">
    <property type="entry name" value="AAA_lid_fung"/>
</dbReference>
<dbReference type="InterPro" id="IPR003593">
    <property type="entry name" value="AAA+_ATPase"/>
</dbReference>
<dbReference type="Pfam" id="PF00004">
    <property type="entry name" value="AAA"/>
    <property type="match status" value="1"/>
</dbReference>
<dbReference type="GO" id="GO:0016887">
    <property type="term" value="F:ATP hydrolysis activity"/>
    <property type="evidence" value="ECO:0007669"/>
    <property type="project" value="InterPro"/>
</dbReference>
<dbReference type="InterPro" id="IPR054289">
    <property type="entry name" value="DUF7025"/>
</dbReference>
<dbReference type="Proteomes" id="UP000286045">
    <property type="component" value="Unassembled WGS sequence"/>
</dbReference>
<evidence type="ECO:0000313" key="3">
    <source>
        <dbReference type="EMBL" id="RWA08726.1"/>
    </source>
</evidence>
<dbReference type="AlphaFoldDB" id="A0A439D2X1"/>
<feature type="domain" description="AAA+ ATPase" evidence="2">
    <location>
        <begin position="738"/>
        <end position="865"/>
    </location>
</feature>
<evidence type="ECO:0000313" key="4">
    <source>
        <dbReference type="Proteomes" id="UP000286045"/>
    </source>
</evidence>
<evidence type="ECO:0000256" key="1">
    <source>
        <dbReference type="SAM" id="MobiDB-lite"/>
    </source>
</evidence>
<feature type="compositionally biased region" description="Acidic residues" evidence="1">
    <location>
        <begin position="573"/>
        <end position="586"/>
    </location>
</feature>
<accession>A0A439D2X1</accession>
<sequence>MGPQNQNENMPHDEEPIRNSIQPNNSATNAKGGTPSPSVNLAESEPNEAALGVSGLLEELRLVQNKLLEIEERTQRDSIAAKHANDTMSFITGMEEVRFNPAVGMHDPVTHVTKFNQILGKTILPTDDIFALQSYMRLARGRLEYQYMSDLHMHKLFERDLERYYLNRRSMNRMPLNSPIDIRSTRIEWNEWEARKRSPQEKRYVIDVLIGEPNLSGPFSAPLGPRNNANTTQYENESAAPKEAMIPGEGPLPERIRIQSILLVRLLFYILNPSVPPPPQATRNVGLIMVRPFKYLTFFQNQIQKWYDVTQEELKAGDDDPISESMSGEPTVATKAPGSQSPSNGQNKNYVRSPLKSEEACAHLRCLLDFIHAEISSKQKYLEQGCEKISFVELWHLFKPGTEVVEAGDRHTQCYRVVKVTSPKHRVDSKYSWFFRNKVKGETAVAIQCVYVDFDGRFVGPVSKKFDITRYEGLRDIKSLPVYPLRFEDDGNGLRQRLINRGRRFLRAMQVGHMHYTGFTLESRDEIDSQVVIDFTEALASRENHKDDDWKPNVQGRARAEDERERVQRDNDSDSDSDSDSDDGDCDGECCRGEFVYDDNFVDTSQSREYLSNLLENMEEDNPPLAVIARSLQKGKELQVTNDDLVIMPYRVFGFVLRSRSWAKLDLANLMDLDEYRRKQEIESPTGGNRSENVFDNLVFPKDGLDRKKIVRSLVAQHFQDRESTTSREEQRDIVRGKGLIILLHGAPGVGKTTTAEGIAELFNKPLFQITCGDLGTTAKEVEAALETNFSLANKWGSILLLDEADVFLARRTPHDFQRNGLVAVFLRVLEYYAGILFLTTNRIGDFDEAFSSRIHISLHYPALDYDSTVDVFDLNWRLMKARFKHTGRDLEIDESRITASLAEYWHKHPNARWNGRQIRNACQTALALAEFEAQTGGDDGVVTNPFAKVHLGVSHMKTVSDAYLEFIKYLQDVRDADQEKYAFLQGIRRQEVKDIPLENPLAYELSPPLDIIFQNEAITYRAPPILTSEETNPSNDPEVQWVVLPAQRHTNTSPDRRRESGWAHINIPPKSRIRSHSGDGILGLWEAIMRAPKKRNFSKGRHQALKNSLVITHTNSNQNYKLEEHRDGGVVKPPGTVTSIWEFEDLHKGTYEP</sequence>
<dbReference type="InterPro" id="IPR027417">
    <property type="entry name" value="P-loop_NTPase"/>
</dbReference>
<reference evidence="3 4" key="1">
    <citation type="submission" date="2018-12" db="EMBL/GenBank/DDBJ databases">
        <title>Draft genome sequence of Xylaria grammica IHI A82.</title>
        <authorList>
            <person name="Buettner E."/>
            <person name="Kellner H."/>
        </authorList>
    </citation>
    <scope>NUCLEOTIDE SEQUENCE [LARGE SCALE GENOMIC DNA]</scope>
    <source>
        <strain evidence="3 4">IHI A82</strain>
    </source>
</reference>
<proteinExistence type="predicted"/>
<name>A0A439D2X1_9PEZI</name>
<dbReference type="PANTHER" id="PTHR46411:SF2">
    <property type="entry name" value="AAA+ ATPASE DOMAIN-CONTAINING PROTEIN"/>
    <property type="match status" value="1"/>
</dbReference>
<dbReference type="InterPro" id="IPR003959">
    <property type="entry name" value="ATPase_AAA_core"/>
</dbReference>
<feature type="compositionally biased region" description="Basic and acidic residues" evidence="1">
    <location>
        <begin position="558"/>
        <end position="572"/>
    </location>
</feature>
<dbReference type="CDD" id="cd19481">
    <property type="entry name" value="RecA-like_protease"/>
    <property type="match status" value="1"/>
</dbReference>
<dbReference type="Pfam" id="PF23232">
    <property type="entry name" value="AAA_lid_13"/>
    <property type="match status" value="1"/>
</dbReference>
<evidence type="ECO:0000259" key="2">
    <source>
        <dbReference type="SMART" id="SM00382"/>
    </source>
</evidence>
<organism evidence="3 4">
    <name type="scientific">Xylaria grammica</name>
    <dbReference type="NCBI Taxonomy" id="363999"/>
    <lineage>
        <taxon>Eukaryota</taxon>
        <taxon>Fungi</taxon>
        <taxon>Dikarya</taxon>
        <taxon>Ascomycota</taxon>
        <taxon>Pezizomycotina</taxon>
        <taxon>Sordariomycetes</taxon>
        <taxon>Xylariomycetidae</taxon>
        <taxon>Xylariales</taxon>
        <taxon>Xylariaceae</taxon>
        <taxon>Xylaria</taxon>
    </lineage>
</organism>
<gene>
    <name evidence="3" type="ORF">EKO27_g6381</name>
</gene>
<dbReference type="GO" id="GO:0005524">
    <property type="term" value="F:ATP binding"/>
    <property type="evidence" value="ECO:0007669"/>
    <property type="project" value="InterPro"/>
</dbReference>
<feature type="region of interest" description="Disordered" evidence="1">
    <location>
        <begin position="317"/>
        <end position="350"/>
    </location>
</feature>
<protein>
    <recommendedName>
        <fullName evidence="2">AAA+ ATPase domain-containing protein</fullName>
    </recommendedName>
</protein>
<feature type="compositionally biased region" description="Polar residues" evidence="1">
    <location>
        <begin position="337"/>
        <end position="350"/>
    </location>
</feature>
<dbReference type="SUPFAM" id="SSF52540">
    <property type="entry name" value="P-loop containing nucleoside triphosphate hydrolases"/>
    <property type="match status" value="1"/>
</dbReference>
<dbReference type="SMART" id="SM00382">
    <property type="entry name" value="AAA"/>
    <property type="match status" value="1"/>
</dbReference>
<keyword evidence="4" id="KW-1185">Reference proteome</keyword>
<dbReference type="EMBL" id="RYZI01000186">
    <property type="protein sequence ID" value="RWA08726.1"/>
    <property type="molecule type" value="Genomic_DNA"/>
</dbReference>